<dbReference type="KEGG" id="lal:AT746_01600"/>
<accession>A0A0U2QR15</accession>
<organism evidence="4 5">
    <name type="scientific">Lacimicrobium alkaliphilum</name>
    <dbReference type="NCBI Taxonomy" id="1526571"/>
    <lineage>
        <taxon>Bacteria</taxon>
        <taxon>Pseudomonadati</taxon>
        <taxon>Pseudomonadota</taxon>
        <taxon>Gammaproteobacteria</taxon>
        <taxon>Alteromonadales</taxon>
        <taxon>Alteromonadaceae</taxon>
        <taxon>Lacimicrobium</taxon>
    </lineage>
</organism>
<evidence type="ECO:0000313" key="4">
    <source>
        <dbReference type="EMBL" id="ALT00268.1"/>
    </source>
</evidence>
<evidence type="ECO:0000259" key="2">
    <source>
        <dbReference type="Pfam" id="PF01396"/>
    </source>
</evidence>
<keyword evidence="1" id="KW-0812">Transmembrane</keyword>
<keyword evidence="5" id="KW-1185">Reference proteome</keyword>
<dbReference type="GO" id="GO:0005694">
    <property type="term" value="C:chromosome"/>
    <property type="evidence" value="ECO:0007669"/>
    <property type="project" value="InterPro"/>
</dbReference>
<dbReference type="AlphaFoldDB" id="A0A0U2QR15"/>
<feature type="transmembrane region" description="Helical" evidence="1">
    <location>
        <begin position="55"/>
        <end position="74"/>
    </location>
</feature>
<keyword evidence="1" id="KW-0472">Membrane</keyword>
<dbReference type="Pfam" id="PF01396">
    <property type="entry name" value="Zn_ribbon_Top1"/>
    <property type="match status" value="1"/>
</dbReference>
<dbReference type="InterPro" id="IPR013498">
    <property type="entry name" value="Topo_IA_Znf"/>
</dbReference>
<dbReference type="InterPro" id="IPR011856">
    <property type="entry name" value="tRNA_endonuc-like_dom_sf"/>
</dbReference>
<dbReference type="InterPro" id="IPR007560">
    <property type="entry name" value="Restrct_endonuc_IV_Mrr"/>
</dbReference>
<feature type="transmembrane region" description="Helical" evidence="1">
    <location>
        <begin position="7"/>
        <end position="35"/>
    </location>
</feature>
<protein>
    <recommendedName>
        <fullName evidence="6">Restriction endonuclease</fullName>
    </recommendedName>
</protein>
<dbReference type="GO" id="GO:0003677">
    <property type="term" value="F:DNA binding"/>
    <property type="evidence" value="ECO:0007669"/>
    <property type="project" value="InterPro"/>
</dbReference>
<feature type="domain" description="DNA topoisomerase type IA zn finger" evidence="2">
    <location>
        <begin position="216"/>
        <end position="256"/>
    </location>
</feature>
<dbReference type="GO" id="GO:0003916">
    <property type="term" value="F:DNA topoisomerase activity"/>
    <property type="evidence" value="ECO:0007669"/>
    <property type="project" value="InterPro"/>
</dbReference>
<gene>
    <name evidence="4" type="ORF">AT746_01600</name>
</gene>
<dbReference type="GO" id="GO:0009307">
    <property type="term" value="P:DNA restriction-modification system"/>
    <property type="evidence" value="ECO:0007669"/>
    <property type="project" value="InterPro"/>
</dbReference>
<evidence type="ECO:0000313" key="5">
    <source>
        <dbReference type="Proteomes" id="UP000068447"/>
    </source>
</evidence>
<proteinExistence type="predicted"/>
<dbReference type="GO" id="GO:0006265">
    <property type="term" value="P:DNA topological change"/>
    <property type="evidence" value="ECO:0007669"/>
    <property type="project" value="InterPro"/>
</dbReference>
<feature type="domain" description="Restriction endonuclease type IV Mrr" evidence="3">
    <location>
        <begin position="90"/>
        <end position="200"/>
    </location>
</feature>
<dbReference type="Proteomes" id="UP000068447">
    <property type="component" value="Chromosome"/>
</dbReference>
<sequence>MPRKNPAFFYLLVQAPWWVAVLLAGLVYLVMAIILPSVNTANPVLKTVFNSLAIPAPYFALIILLAAPFSFLNARRKARQLDEQQDLNSIRQLHWRNFEELVAEAYRRQGYRVVEGDYGADGGIDLQLSKNGDINLVQCKQWRAQKVGVSVVREMFGVLTASHAAKVVIICSGYFTQEAKAFAHNKPIELIDGHSLLALIRGVQPSTPVDADEKPHCPRCGLELTERTAKRGHHAGNRFLGCSGFPQCRYTQELNKDVL</sequence>
<dbReference type="GO" id="GO:0015666">
    <property type="term" value="F:restriction endodeoxyribonuclease activity"/>
    <property type="evidence" value="ECO:0007669"/>
    <property type="project" value="TreeGrafter"/>
</dbReference>
<dbReference type="PANTHER" id="PTHR30015:SF7">
    <property type="entry name" value="TYPE IV METHYL-DIRECTED RESTRICTION ENZYME ECOKMRR"/>
    <property type="match status" value="1"/>
</dbReference>
<evidence type="ECO:0000256" key="1">
    <source>
        <dbReference type="SAM" id="Phobius"/>
    </source>
</evidence>
<dbReference type="Gene3D" id="3.30.65.10">
    <property type="entry name" value="Bacterial Topoisomerase I, domain 1"/>
    <property type="match status" value="1"/>
</dbReference>
<dbReference type="SUPFAM" id="SSF57783">
    <property type="entry name" value="Zinc beta-ribbon"/>
    <property type="match status" value="1"/>
</dbReference>
<dbReference type="PANTHER" id="PTHR30015">
    <property type="entry name" value="MRR RESTRICTION SYSTEM PROTEIN"/>
    <property type="match status" value="1"/>
</dbReference>
<keyword evidence="1" id="KW-1133">Transmembrane helix</keyword>
<evidence type="ECO:0000259" key="3">
    <source>
        <dbReference type="Pfam" id="PF04471"/>
    </source>
</evidence>
<dbReference type="SUPFAM" id="SSF52980">
    <property type="entry name" value="Restriction endonuclease-like"/>
    <property type="match status" value="1"/>
</dbReference>
<evidence type="ECO:0008006" key="6">
    <source>
        <dbReference type="Google" id="ProtNLM"/>
    </source>
</evidence>
<dbReference type="Pfam" id="PF04471">
    <property type="entry name" value="Mrr_cat"/>
    <property type="match status" value="1"/>
</dbReference>
<dbReference type="OrthoDB" id="5782056at2"/>
<dbReference type="RefSeq" id="WP_062483859.1">
    <property type="nucleotide sequence ID" value="NZ_CP013650.1"/>
</dbReference>
<name>A0A0U2QR15_9ALTE</name>
<reference evidence="4 5" key="1">
    <citation type="submission" date="2015-12" db="EMBL/GenBank/DDBJ databases">
        <title>Complete genome of Lacimicrobium alkaliphilum KCTC 32984.</title>
        <authorList>
            <person name="Kim S.-G."/>
            <person name="Lee Y.-J."/>
        </authorList>
    </citation>
    <scope>NUCLEOTIDE SEQUENCE [LARGE SCALE GENOMIC DNA]</scope>
    <source>
        <strain evidence="4 5">YelD216</strain>
    </source>
</reference>
<dbReference type="Gene3D" id="3.40.1350.10">
    <property type="match status" value="1"/>
</dbReference>
<dbReference type="EMBL" id="CP013650">
    <property type="protein sequence ID" value="ALT00268.1"/>
    <property type="molecule type" value="Genomic_DNA"/>
</dbReference>
<dbReference type="InterPro" id="IPR052906">
    <property type="entry name" value="Type_IV_Methyl-Rstrct_Enzyme"/>
</dbReference>
<dbReference type="STRING" id="1526571.AT746_01600"/>
<dbReference type="InterPro" id="IPR011335">
    <property type="entry name" value="Restrct_endonuc-II-like"/>
</dbReference>